<dbReference type="GO" id="GO:0003887">
    <property type="term" value="F:DNA-directed DNA polymerase activity"/>
    <property type="evidence" value="ECO:0007669"/>
    <property type="project" value="UniProtKB-UniRule"/>
</dbReference>
<dbReference type="Pfam" id="PF02767">
    <property type="entry name" value="DNA_pol3_beta_2"/>
    <property type="match status" value="1"/>
</dbReference>
<organism evidence="14 15">
    <name type="scientific">Gemella haemolysans</name>
    <dbReference type="NCBI Taxonomy" id="1379"/>
    <lineage>
        <taxon>Bacteria</taxon>
        <taxon>Bacillati</taxon>
        <taxon>Bacillota</taxon>
        <taxon>Bacilli</taxon>
        <taxon>Bacillales</taxon>
        <taxon>Gemellaceae</taxon>
        <taxon>Gemella</taxon>
    </lineage>
</organism>
<dbReference type="RefSeq" id="WP_060913358.1">
    <property type="nucleotide sequence ID" value="NZ_JAGZGJ010000023.1"/>
</dbReference>
<keyword evidence="9" id="KW-0238">DNA-binding</keyword>
<comment type="caution">
    <text evidence="14">The sequence shown here is derived from an EMBL/GenBank/DDBJ whole genome shotgun (WGS) entry which is preliminary data.</text>
</comment>
<comment type="subunit">
    <text evidence="10">Forms a ring-shaped head-to-tail homodimer around DNA.</text>
</comment>
<dbReference type="InterPro" id="IPR046938">
    <property type="entry name" value="DNA_clamp_sf"/>
</dbReference>
<dbReference type="PANTHER" id="PTHR30478">
    <property type="entry name" value="DNA POLYMERASE III SUBUNIT BETA"/>
    <property type="match status" value="1"/>
</dbReference>
<dbReference type="PIRSF" id="PIRSF000804">
    <property type="entry name" value="DNA_pol_III_b"/>
    <property type="match status" value="1"/>
</dbReference>
<keyword evidence="8 10" id="KW-0239">DNA-directed DNA polymerase</keyword>
<feature type="domain" description="DNA polymerase III beta sliding clamp N-terminal" evidence="11">
    <location>
        <begin position="1"/>
        <end position="125"/>
    </location>
</feature>
<dbReference type="AlphaFoldDB" id="A0A134A9B6"/>
<evidence type="ECO:0000256" key="6">
    <source>
        <dbReference type="ARBA" id="ARBA00022695"/>
    </source>
</evidence>
<dbReference type="InterPro" id="IPR022635">
    <property type="entry name" value="DNA_polIII_beta_C"/>
</dbReference>
<dbReference type="CDD" id="cd00140">
    <property type="entry name" value="beta_clamp"/>
    <property type="match status" value="1"/>
</dbReference>
<dbReference type="InterPro" id="IPR001001">
    <property type="entry name" value="DNA_polIII_beta"/>
</dbReference>
<dbReference type="SUPFAM" id="SSF55979">
    <property type="entry name" value="DNA clamp"/>
    <property type="match status" value="3"/>
</dbReference>
<dbReference type="PATRIC" id="fig|1379.3.peg.17"/>
<evidence type="ECO:0000256" key="5">
    <source>
        <dbReference type="ARBA" id="ARBA00022679"/>
    </source>
</evidence>
<dbReference type="NCBIfam" id="TIGR00663">
    <property type="entry name" value="dnan"/>
    <property type="match status" value="1"/>
</dbReference>
<dbReference type="Pfam" id="PF02768">
    <property type="entry name" value="DNA_pol3_beta_3"/>
    <property type="match status" value="1"/>
</dbReference>
<dbReference type="InterPro" id="IPR022634">
    <property type="entry name" value="DNA_polIII_beta_N"/>
</dbReference>
<dbReference type="Gene3D" id="3.10.150.10">
    <property type="entry name" value="DNA Polymerase III, subunit A, domain 2"/>
    <property type="match status" value="1"/>
</dbReference>
<proteinExistence type="inferred from homology"/>
<evidence type="ECO:0000256" key="1">
    <source>
        <dbReference type="ARBA" id="ARBA00004496"/>
    </source>
</evidence>
<dbReference type="SMART" id="SM00480">
    <property type="entry name" value="POL3Bc"/>
    <property type="match status" value="1"/>
</dbReference>
<evidence type="ECO:0000259" key="13">
    <source>
        <dbReference type="Pfam" id="PF02768"/>
    </source>
</evidence>
<evidence type="ECO:0000256" key="2">
    <source>
        <dbReference type="ARBA" id="ARBA00010752"/>
    </source>
</evidence>
<dbReference type="EMBL" id="LSDC01000005">
    <property type="protein sequence ID" value="KXB64312.1"/>
    <property type="molecule type" value="Genomic_DNA"/>
</dbReference>
<evidence type="ECO:0000256" key="7">
    <source>
        <dbReference type="ARBA" id="ARBA00022705"/>
    </source>
</evidence>
<dbReference type="GO" id="GO:0003677">
    <property type="term" value="F:DNA binding"/>
    <property type="evidence" value="ECO:0007669"/>
    <property type="project" value="UniProtKB-UniRule"/>
</dbReference>
<keyword evidence="4 10" id="KW-0963">Cytoplasm</keyword>
<keyword evidence="5 10" id="KW-0808">Transferase</keyword>
<evidence type="ECO:0000256" key="9">
    <source>
        <dbReference type="ARBA" id="ARBA00023125"/>
    </source>
</evidence>
<comment type="subcellular location">
    <subcellularLocation>
        <location evidence="1 10">Cytoplasm</location>
    </subcellularLocation>
</comment>
<name>A0A134A9B6_9BACL</name>
<gene>
    <name evidence="14" type="ORF">HMPREF3186_00018</name>
</gene>
<evidence type="ECO:0000256" key="8">
    <source>
        <dbReference type="ARBA" id="ARBA00022932"/>
    </source>
</evidence>
<dbReference type="GO" id="GO:0009360">
    <property type="term" value="C:DNA polymerase III complex"/>
    <property type="evidence" value="ECO:0007669"/>
    <property type="project" value="InterPro"/>
</dbReference>
<evidence type="ECO:0000256" key="4">
    <source>
        <dbReference type="ARBA" id="ARBA00022490"/>
    </source>
</evidence>
<evidence type="ECO:0000313" key="15">
    <source>
        <dbReference type="Proteomes" id="UP000070355"/>
    </source>
</evidence>
<dbReference type="GO" id="GO:0005737">
    <property type="term" value="C:cytoplasm"/>
    <property type="evidence" value="ECO:0007669"/>
    <property type="project" value="UniProtKB-SubCell"/>
</dbReference>
<dbReference type="PANTHER" id="PTHR30478:SF0">
    <property type="entry name" value="BETA SLIDING CLAMP"/>
    <property type="match status" value="1"/>
</dbReference>
<comment type="similarity">
    <text evidence="2 10">Belongs to the beta sliding clamp family.</text>
</comment>
<protein>
    <recommendedName>
        <fullName evidence="3 10">Beta sliding clamp</fullName>
    </recommendedName>
</protein>
<reference evidence="15" key="1">
    <citation type="submission" date="2016-01" db="EMBL/GenBank/DDBJ databases">
        <authorList>
            <person name="Mitreva M."/>
            <person name="Pepin K.H."/>
            <person name="Mihindukulasuriya K.A."/>
            <person name="Fulton R."/>
            <person name="Fronick C."/>
            <person name="O'Laughlin M."/>
            <person name="Miner T."/>
            <person name="Herter B."/>
            <person name="Rosa B.A."/>
            <person name="Cordes M."/>
            <person name="Tomlinson C."/>
            <person name="Wollam A."/>
            <person name="Palsikar V.B."/>
            <person name="Mardis E.R."/>
            <person name="Wilson R.K."/>
        </authorList>
    </citation>
    <scope>NUCLEOTIDE SEQUENCE [LARGE SCALE GENOMIC DNA]</scope>
    <source>
        <strain evidence="15">DNF01167</strain>
    </source>
</reference>
<feature type="domain" description="DNA polymerase III beta sliding clamp C-terminal" evidence="13">
    <location>
        <begin position="254"/>
        <end position="376"/>
    </location>
</feature>
<keyword evidence="6 10" id="KW-0548">Nucleotidyltransferase</keyword>
<sequence length="379" mass="42979">MKFTITKSNFLDGLNHVSRVIAPNSLFEILKGIKIELEKDKLILKASDSLVSVEYSVDSYEDDKEVITIEDEGQVVLPSRNFIEIIRKAPTDLIEIETIGNNILVKSGKSEFNVKGYDANDYPEFPVISKENSLKLEANVFNDIIKETVFCTAPNDQRPILEGVNFSLSNKILTATATDSYRLSRRQVTLNDEDSNKEFNLIIPRKALTYFQRMIENGKDQVEIFYENNRIVLYYQNVVYTVLLISGNYPNTNKLIPTVFECTFVANSREFFSAVDRVALMSREDKDDIIKLVVTDNLLEVSSQSKELGSAVEELKVSSTLEDEKFEISVSGKYLKDAVSAVAAEEIIVKFSGELTAFIIQPSDYHREIIELILPVRTY</sequence>
<dbReference type="Proteomes" id="UP000070355">
    <property type="component" value="Unassembled WGS sequence"/>
</dbReference>
<dbReference type="InterPro" id="IPR022637">
    <property type="entry name" value="DNA_polIII_beta_cen"/>
</dbReference>
<dbReference type="GO" id="GO:0008408">
    <property type="term" value="F:3'-5' exonuclease activity"/>
    <property type="evidence" value="ECO:0007669"/>
    <property type="project" value="InterPro"/>
</dbReference>
<evidence type="ECO:0000313" key="14">
    <source>
        <dbReference type="EMBL" id="KXB64312.1"/>
    </source>
</evidence>
<accession>A0A134A9B6</accession>
<feature type="domain" description="DNA polymerase III beta sliding clamp central" evidence="12">
    <location>
        <begin position="136"/>
        <end position="251"/>
    </location>
</feature>
<dbReference type="STRING" id="1379.HMPREF3186_00018"/>
<evidence type="ECO:0000259" key="11">
    <source>
        <dbReference type="Pfam" id="PF00712"/>
    </source>
</evidence>
<evidence type="ECO:0000259" key="12">
    <source>
        <dbReference type="Pfam" id="PF02767"/>
    </source>
</evidence>
<dbReference type="Pfam" id="PF00712">
    <property type="entry name" value="DNA_pol3_beta"/>
    <property type="match status" value="1"/>
</dbReference>
<dbReference type="Gene3D" id="3.70.10.10">
    <property type="match status" value="1"/>
</dbReference>
<evidence type="ECO:0000256" key="3">
    <source>
        <dbReference type="ARBA" id="ARBA00021035"/>
    </source>
</evidence>
<comment type="function">
    <text evidence="10">Confers DNA tethering and processivity to DNA polymerases and other proteins. Acts as a clamp, forming a ring around DNA (a reaction catalyzed by the clamp-loading complex) which diffuses in an ATP-independent manner freely and bidirectionally along dsDNA. Initially characterized for its ability to contact the catalytic subunit of DNA polymerase III (Pol III), a complex, multichain enzyme responsible for most of the replicative synthesis in bacteria; Pol III exhibits 3'-5' exonuclease proofreading activity. The beta chain is required for initiation of replication as well as for processivity of DNA replication.</text>
</comment>
<dbReference type="OrthoDB" id="8421503at2"/>
<evidence type="ECO:0000256" key="10">
    <source>
        <dbReference type="PIRNR" id="PIRNR000804"/>
    </source>
</evidence>
<dbReference type="GO" id="GO:0006271">
    <property type="term" value="P:DNA strand elongation involved in DNA replication"/>
    <property type="evidence" value="ECO:0007669"/>
    <property type="project" value="TreeGrafter"/>
</dbReference>
<keyword evidence="7 10" id="KW-0235">DNA replication</keyword>